<dbReference type="InterPro" id="IPR036291">
    <property type="entry name" value="NAD(P)-bd_dom_sf"/>
</dbReference>
<dbReference type="InterPro" id="IPR016040">
    <property type="entry name" value="NAD(P)-bd_dom"/>
</dbReference>
<dbReference type="SUPFAM" id="SSF51735">
    <property type="entry name" value="NAD(P)-binding Rossmann-fold domains"/>
    <property type="match status" value="1"/>
</dbReference>
<gene>
    <name evidence="2" type="ORF">SK3146_05741</name>
</gene>
<accession>A0ABY4RW26</accession>
<name>A0ABY4RW26_9BACL</name>
<dbReference type="Gene3D" id="3.40.50.720">
    <property type="entry name" value="NAD(P)-binding Rossmann-like Domain"/>
    <property type="match status" value="1"/>
</dbReference>
<evidence type="ECO:0000259" key="1">
    <source>
        <dbReference type="Pfam" id="PF13460"/>
    </source>
</evidence>
<organism evidence="2 3">
    <name type="scientific">Paenibacillus konkukensis</name>
    <dbReference type="NCBI Taxonomy" id="2020716"/>
    <lineage>
        <taxon>Bacteria</taxon>
        <taxon>Bacillati</taxon>
        <taxon>Bacillota</taxon>
        <taxon>Bacilli</taxon>
        <taxon>Bacillales</taxon>
        <taxon>Paenibacillaceae</taxon>
        <taxon>Paenibacillus</taxon>
    </lineage>
</organism>
<dbReference type="Pfam" id="PF13460">
    <property type="entry name" value="NAD_binding_10"/>
    <property type="match status" value="1"/>
</dbReference>
<protein>
    <submittedName>
        <fullName evidence="2">NmrA-like family protein</fullName>
    </submittedName>
</protein>
<dbReference type="Proteomes" id="UP001057134">
    <property type="component" value="Chromosome"/>
</dbReference>
<dbReference type="PANTHER" id="PTHR43355:SF2">
    <property type="entry name" value="FLAVIN REDUCTASE (NADPH)"/>
    <property type="match status" value="1"/>
</dbReference>
<dbReference type="PANTHER" id="PTHR43355">
    <property type="entry name" value="FLAVIN REDUCTASE (NADPH)"/>
    <property type="match status" value="1"/>
</dbReference>
<dbReference type="InterPro" id="IPR051606">
    <property type="entry name" value="Polyketide_Oxido-like"/>
</dbReference>
<sequence length="208" mass="22905">MNLLILGATGPTGRYVVDRALQSGDTITVLARRPEALADLKDKIKVVVGDATSKNDLVKAMMGQDAVIATLGRGKSIRSNDLFTSAARAIVNAAKQAGVSRLVWLSSFGVGNTIQNATIVQKFMYRTLLRDLYVNKESSEKIIRGSKLNWTIVYPTALMNGPAKGMYQVKERIKMKGAPRIRRADVADFMHKAAYSDEWSYRHAVITD</sequence>
<reference evidence="2" key="1">
    <citation type="submission" date="2018-02" db="EMBL/GenBank/DDBJ databases">
        <authorList>
            <person name="Kim S.-K."/>
            <person name="Jung H.-I."/>
            <person name="Lee S.-W."/>
        </authorList>
    </citation>
    <scope>NUCLEOTIDE SEQUENCE</scope>
    <source>
        <strain evidence="2">SK3146</strain>
    </source>
</reference>
<dbReference type="RefSeq" id="WP_249861984.1">
    <property type="nucleotide sequence ID" value="NZ_CP027059.1"/>
</dbReference>
<proteinExistence type="predicted"/>
<dbReference type="EMBL" id="CP027059">
    <property type="protein sequence ID" value="UQZ86448.1"/>
    <property type="molecule type" value="Genomic_DNA"/>
</dbReference>
<evidence type="ECO:0000313" key="2">
    <source>
        <dbReference type="EMBL" id="UQZ86448.1"/>
    </source>
</evidence>
<evidence type="ECO:0000313" key="3">
    <source>
        <dbReference type="Proteomes" id="UP001057134"/>
    </source>
</evidence>
<feature type="domain" description="NAD(P)-binding" evidence="1">
    <location>
        <begin position="7"/>
        <end position="194"/>
    </location>
</feature>
<keyword evidence="3" id="KW-1185">Reference proteome</keyword>
<reference evidence="2" key="2">
    <citation type="journal article" date="2021" name="J Anim Sci Technol">
        <title>Complete genome sequence of Paenibacillus konkukensis sp. nov. SK3146 as a potential probiotic strain.</title>
        <authorList>
            <person name="Jung H.I."/>
            <person name="Park S."/>
            <person name="Niu K.M."/>
            <person name="Lee S.W."/>
            <person name="Kothari D."/>
            <person name="Yi K.J."/>
            <person name="Kim S.K."/>
        </authorList>
    </citation>
    <scope>NUCLEOTIDE SEQUENCE</scope>
    <source>
        <strain evidence="2">SK3146</strain>
    </source>
</reference>